<dbReference type="PANTHER" id="PTHR33240">
    <property type="entry name" value="OS08G0508500 PROTEIN"/>
    <property type="match status" value="1"/>
</dbReference>
<dbReference type="EMBL" id="JAKOGI010000245">
    <property type="protein sequence ID" value="KAJ8438661.1"/>
    <property type="molecule type" value="Genomic_DNA"/>
</dbReference>
<evidence type="ECO:0000313" key="2">
    <source>
        <dbReference type="EMBL" id="KAJ8438661.1"/>
    </source>
</evidence>
<dbReference type="AlphaFoldDB" id="A0A9Q1QEK1"/>
<protein>
    <submittedName>
        <fullName evidence="2">Uncharacterized protein</fullName>
    </submittedName>
</protein>
<dbReference type="PANTHER" id="PTHR33240:SF17">
    <property type="entry name" value="EUKARYOTIC PEPTIDE CHAIN RELEASE FACTOR GTP-BINDING SUBUNIT-LIKE"/>
    <property type="match status" value="1"/>
</dbReference>
<feature type="region of interest" description="Disordered" evidence="1">
    <location>
        <begin position="87"/>
        <end position="124"/>
    </location>
</feature>
<feature type="compositionally biased region" description="Polar residues" evidence="1">
    <location>
        <begin position="87"/>
        <end position="107"/>
    </location>
</feature>
<evidence type="ECO:0000256" key="1">
    <source>
        <dbReference type="SAM" id="MobiDB-lite"/>
    </source>
</evidence>
<reference evidence="2" key="1">
    <citation type="submission" date="2022-04" db="EMBL/GenBank/DDBJ databases">
        <title>Carnegiea gigantea Genome sequencing and assembly v2.</title>
        <authorList>
            <person name="Copetti D."/>
            <person name="Sanderson M.J."/>
            <person name="Burquez A."/>
            <person name="Wojciechowski M.F."/>
        </authorList>
    </citation>
    <scope>NUCLEOTIDE SEQUENCE</scope>
    <source>
        <strain evidence="2">SGP5-SGP5p</strain>
        <tissue evidence="2">Aerial part</tissue>
    </source>
</reference>
<proteinExistence type="predicted"/>
<organism evidence="2 3">
    <name type="scientific">Carnegiea gigantea</name>
    <dbReference type="NCBI Taxonomy" id="171969"/>
    <lineage>
        <taxon>Eukaryota</taxon>
        <taxon>Viridiplantae</taxon>
        <taxon>Streptophyta</taxon>
        <taxon>Embryophyta</taxon>
        <taxon>Tracheophyta</taxon>
        <taxon>Spermatophyta</taxon>
        <taxon>Magnoliopsida</taxon>
        <taxon>eudicotyledons</taxon>
        <taxon>Gunneridae</taxon>
        <taxon>Pentapetalae</taxon>
        <taxon>Caryophyllales</taxon>
        <taxon>Cactineae</taxon>
        <taxon>Cactaceae</taxon>
        <taxon>Cactoideae</taxon>
        <taxon>Echinocereeae</taxon>
        <taxon>Carnegiea</taxon>
    </lineage>
</organism>
<dbReference type="Proteomes" id="UP001153076">
    <property type="component" value="Unassembled WGS sequence"/>
</dbReference>
<feature type="compositionally biased region" description="Basic and acidic residues" evidence="1">
    <location>
        <begin position="11"/>
        <end position="31"/>
    </location>
</feature>
<feature type="region of interest" description="Disordered" evidence="1">
    <location>
        <begin position="1"/>
        <end position="35"/>
    </location>
</feature>
<accession>A0A9Q1QEK1</accession>
<gene>
    <name evidence="2" type="ORF">Cgig2_031626</name>
</gene>
<sequence>MVESNATRAWSRRDKNPMTDLPKAHEVHDASESSQATLHSVGQRLLEWETYVTVDAWKNFMETTIDTLQHQALHKVHADLALSKTVSTPHATHSQRTTWFKVQQRTSRPMEEPLQKGCSPERLVTRERTHSPPACDHRLLGQEPARVDPQGIVMGIKGHPILKKPKPMVMMSKPRNEGRALISFLDDPLVVELKVASTLVHRIVVDRGSSANIIIWDCVKKLKHPRKDITPLAQYRNLEVNFLIVDVPTVYDIIIVRLTLYKVKAITVPYLSQIQYKADDGCVGKLYAE</sequence>
<evidence type="ECO:0000313" key="3">
    <source>
        <dbReference type="Proteomes" id="UP001153076"/>
    </source>
</evidence>
<keyword evidence="3" id="KW-1185">Reference proteome</keyword>
<comment type="caution">
    <text evidence="2">The sequence shown here is derived from an EMBL/GenBank/DDBJ whole genome shotgun (WGS) entry which is preliminary data.</text>
</comment>
<name>A0A9Q1QEK1_9CARY</name>